<dbReference type="Proteomes" id="UP000561326">
    <property type="component" value="Unassembled WGS sequence"/>
</dbReference>
<dbReference type="CDD" id="cd00502">
    <property type="entry name" value="DHQase_I"/>
    <property type="match status" value="1"/>
</dbReference>
<dbReference type="UniPathway" id="UPA00053">
    <property type="reaction ID" value="UER00086"/>
</dbReference>
<feature type="binding site" evidence="5">
    <location>
        <begin position="64"/>
        <end position="66"/>
    </location>
    <ligand>
        <name>3-dehydroquinate</name>
        <dbReference type="ChEBI" id="CHEBI:32364"/>
    </ligand>
</feature>
<evidence type="ECO:0000256" key="2">
    <source>
        <dbReference type="ARBA" id="ARBA00023141"/>
    </source>
</evidence>
<evidence type="ECO:0000313" key="6">
    <source>
        <dbReference type="EMBL" id="NME98899.1"/>
    </source>
</evidence>
<feature type="binding site" evidence="5">
    <location>
        <position position="250"/>
    </location>
    <ligand>
        <name>3-dehydroquinate</name>
        <dbReference type="ChEBI" id="CHEBI:32364"/>
    </ligand>
</feature>
<name>A0A848CWS3_ANEAE</name>
<dbReference type="GO" id="GO:0046279">
    <property type="term" value="P:3,4-dihydroxybenzoate biosynthetic process"/>
    <property type="evidence" value="ECO:0007669"/>
    <property type="project" value="UniProtKB-ARBA"/>
</dbReference>
<keyword evidence="2 5" id="KW-0057">Aromatic amino acid biosynthesis</keyword>
<dbReference type="InterPro" id="IPR001381">
    <property type="entry name" value="DHquinase_I"/>
</dbReference>
<dbReference type="HAMAP" id="MF_00214">
    <property type="entry name" value="AroD"/>
    <property type="match status" value="1"/>
</dbReference>
<feature type="active site" description="Proton donor/acceptor" evidence="5">
    <location>
        <position position="162"/>
    </location>
</feature>
<accession>A0A848CWS3</accession>
<proteinExistence type="inferred from homology"/>
<dbReference type="GO" id="GO:0009423">
    <property type="term" value="P:chorismate biosynthetic process"/>
    <property type="evidence" value="ECO:0007669"/>
    <property type="project" value="UniProtKB-UniRule"/>
</dbReference>
<feature type="active site" description="Schiff-base intermediate with substrate" evidence="5">
    <location>
        <position position="189"/>
    </location>
</feature>
<keyword evidence="5" id="KW-0028">Amino-acid biosynthesis</keyword>
<evidence type="ECO:0000256" key="5">
    <source>
        <dbReference type="HAMAP-Rule" id="MF_00214"/>
    </source>
</evidence>
<feature type="binding site" evidence="5">
    <location>
        <position position="254"/>
    </location>
    <ligand>
        <name>3-dehydroquinate</name>
        <dbReference type="ChEBI" id="CHEBI:32364"/>
    </ligand>
</feature>
<dbReference type="GO" id="GO:0003855">
    <property type="term" value="F:3-dehydroquinate dehydratase activity"/>
    <property type="evidence" value="ECO:0007669"/>
    <property type="project" value="UniProtKB-UniRule"/>
</dbReference>
<evidence type="ECO:0000256" key="4">
    <source>
        <dbReference type="ARBA" id="ARBA00023270"/>
    </source>
</evidence>
<organism evidence="6 7">
    <name type="scientific">Aneurinibacillus aneurinilyticus</name>
    <name type="common">Bacillus aneurinolyticus</name>
    <dbReference type="NCBI Taxonomy" id="1391"/>
    <lineage>
        <taxon>Bacteria</taxon>
        <taxon>Bacillati</taxon>
        <taxon>Bacillota</taxon>
        <taxon>Bacilli</taxon>
        <taxon>Bacillales</taxon>
        <taxon>Paenibacillaceae</taxon>
        <taxon>Aneurinibacillus group</taxon>
        <taxon>Aneurinibacillus</taxon>
    </lineage>
</organism>
<protein>
    <recommendedName>
        <fullName evidence="5">3-dehydroquinate dehydratase</fullName>
        <shortName evidence="5">3-dehydroquinase</shortName>
        <ecNumber evidence="5">4.2.1.10</ecNumber>
    </recommendedName>
    <alternativeName>
        <fullName evidence="5">Type I DHQase</fullName>
    </alternativeName>
    <alternativeName>
        <fullName evidence="5">Type I dehydroquinase</fullName>
        <shortName evidence="5">DHQ1</shortName>
    </alternativeName>
</protein>
<evidence type="ECO:0000256" key="1">
    <source>
        <dbReference type="ARBA" id="ARBA00001864"/>
    </source>
</evidence>
<feature type="binding site" evidence="5">
    <location>
        <position position="231"/>
    </location>
    <ligand>
        <name>3-dehydroquinate</name>
        <dbReference type="ChEBI" id="CHEBI:32364"/>
    </ligand>
</feature>
<dbReference type="InterPro" id="IPR050146">
    <property type="entry name" value="Type-I_3-dehydroquinase"/>
</dbReference>
<comment type="caution">
    <text evidence="5">Lacks conserved residue(s) required for the propagation of feature annotation.</text>
</comment>
<dbReference type="SUPFAM" id="SSF51569">
    <property type="entry name" value="Aldolase"/>
    <property type="match status" value="1"/>
</dbReference>
<comment type="pathway">
    <text evidence="5">Metabolic intermediate biosynthesis; chorismate biosynthesis; chorismate from D-erythrose 4-phosphate and phosphoenolpyruvate: step 3/7.</text>
</comment>
<gene>
    <name evidence="5" type="primary">aroD</name>
    <name evidence="6" type="ORF">HF838_11560</name>
</gene>
<comment type="similarity">
    <text evidence="5">Belongs to the type-I 3-dehydroquinase family.</text>
</comment>
<dbReference type="AlphaFoldDB" id="A0A848CWS3"/>
<comment type="subunit">
    <text evidence="5">Homodimer.</text>
</comment>
<dbReference type="NCBIfam" id="TIGR01093">
    <property type="entry name" value="aroD"/>
    <property type="match status" value="1"/>
</dbReference>
<comment type="catalytic activity">
    <reaction evidence="1 5">
        <text>3-dehydroquinate = 3-dehydroshikimate + H2O</text>
        <dbReference type="Rhea" id="RHEA:21096"/>
        <dbReference type="ChEBI" id="CHEBI:15377"/>
        <dbReference type="ChEBI" id="CHEBI:16630"/>
        <dbReference type="ChEBI" id="CHEBI:32364"/>
        <dbReference type="EC" id="4.2.1.10"/>
    </reaction>
</comment>
<sequence>MSSIIFINERGLIIIKTTKQIELTGRRLGDGKRPLICTPLVGKTREAILYETEKILAKQPDLLEWRVDFFEGIADTCTVIDLAKSIKHIAEDTPLIFTRRSFKEGGEQISLSESQVVRLYSAICESGNVDIIDYELMNVKEDVNHLRNISKKHGIKMIMSYHNFNCTPKVDALSEKLIEAERMQADIAKIAVMPNHLEDVLTLLHVTLDAKQKMKIPVITMSMGAYGSLTRMFGGIFGSAVTFAVGENSSAPGQVPIEDMKTVLAILQRVTGEE</sequence>
<feature type="binding site" evidence="5">
    <location>
        <position position="100"/>
    </location>
    <ligand>
        <name>3-dehydroquinate</name>
        <dbReference type="ChEBI" id="CHEBI:32364"/>
    </ligand>
</feature>
<keyword evidence="3 5" id="KW-0456">Lyase</keyword>
<comment type="caution">
    <text evidence="6">The sequence shown here is derived from an EMBL/GenBank/DDBJ whole genome shotgun (WGS) entry which is preliminary data.</text>
</comment>
<dbReference type="PANTHER" id="PTHR43699:SF1">
    <property type="entry name" value="3-DEHYDROQUINATE DEHYDRATASE"/>
    <property type="match status" value="1"/>
</dbReference>
<dbReference type="GO" id="GO:0008652">
    <property type="term" value="P:amino acid biosynthetic process"/>
    <property type="evidence" value="ECO:0007669"/>
    <property type="project" value="UniProtKB-KW"/>
</dbReference>
<dbReference type="Pfam" id="PF01487">
    <property type="entry name" value="DHquinase_I"/>
    <property type="match status" value="1"/>
</dbReference>
<dbReference type="Gene3D" id="3.20.20.70">
    <property type="entry name" value="Aldolase class I"/>
    <property type="match status" value="1"/>
</dbReference>
<dbReference type="EC" id="4.2.1.10" evidence="5"/>
<dbReference type="GO" id="GO:0009073">
    <property type="term" value="P:aromatic amino acid family biosynthetic process"/>
    <property type="evidence" value="ECO:0007669"/>
    <property type="project" value="UniProtKB-KW"/>
</dbReference>
<comment type="function">
    <text evidence="5">Involved in the third step of the chorismate pathway, which leads to the biosynthesis of aromatic amino acids. Catalyzes the cis-dehydration of 3-dehydroquinate (DHQ) and introduces the first double bond of the aromatic ring to yield 3-dehydroshikimate.</text>
</comment>
<dbReference type="RefSeq" id="WP_168975296.1">
    <property type="nucleotide sequence ID" value="NZ_JABAGO010000019.1"/>
</dbReference>
<dbReference type="FunFam" id="3.20.20.70:FF:000047">
    <property type="entry name" value="3-dehydroquinate dehydratase"/>
    <property type="match status" value="1"/>
</dbReference>
<dbReference type="EMBL" id="JABAGO010000019">
    <property type="protein sequence ID" value="NME98899.1"/>
    <property type="molecule type" value="Genomic_DNA"/>
</dbReference>
<dbReference type="PANTHER" id="PTHR43699">
    <property type="entry name" value="3-DEHYDROQUINATE DEHYDRATASE"/>
    <property type="match status" value="1"/>
</dbReference>
<evidence type="ECO:0000313" key="7">
    <source>
        <dbReference type="Proteomes" id="UP000561326"/>
    </source>
</evidence>
<evidence type="ECO:0000256" key="3">
    <source>
        <dbReference type="ARBA" id="ARBA00023239"/>
    </source>
</evidence>
<keyword evidence="4 5" id="KW-0704">Schiff base</keyword>
<reference evidence="6 7" key="1">
    <citation type="submission" date="2020-04" db="EMBL/GenBank/DDBJ databases">
        <authorList>
            <person name="Hitch T.C.A."/>
            <person name="Wylensek D."/>
            <person name="Clavel T."/>
        </authorList>
    </citation>
    <scope>NUCLEOTIDE SEQUENCE [LARGE SCALE GENOMIC DNA]</scope>
    <source>
        <strain evidence="6 7">WB01_D5_05</strain>
    </source>
</reference>
<dbReference type="InterPro" id="IPR013785">
    <property type="entry name" value="Aldolase_TIM"/>
</dbReference>